<proteinExistence type="predicted"/>
<dbReference type="AlphaFoldDB" id="A0A261WMJ2"/>
<comment type="caution">
    <text evidence="2">The sequence shown here is derived from an EMBL/GenBank/DDBJ whole genome shotgun (WGS) entry which is preliminary data.</text>
</comment>
<name>A0A261WMJ2_9PSED</name>
<organism evidence="2 3">
    <name type="scientific">Pseudomonas avellanae</name>
    <dbReference type="NCBI Taxonomy" id="46257"/>
    <lineage>
        <taxon>Bacteria</taxon>
        <taxon>Pseudomonadati</taxon>
        <taxon>Pseudomonadota</taxon>
        <taxon>Gammaproteobacteria</taxon>
        <taxon>Pseudomonadales</taxon>
        <taxon>Pseudomonadaceae</taxon>
        <taxon>Pseudomonas</taxon>
    </lineage>
</organism>
<dbReference type="EMBL" id="NKQU01000056">
    <property type="protein sequence ID" value="OZI87359.1"/>
    <property type="molecule type" value="Genomic_DNA"/>
</dbReference>
<reference evidence="3" key="1">
    <citation type="journal article" date="2016" name="Sci. Rep.">
        <title>Genome analysis of the kiwifruit canker pathogen Pseudomonas syringae pv. actinidiae biovar 5.</title>
        <authorList>
            <person name="Fujikawa T."/>
            <person name="Sawada H."/>
        </authorList>
    </citation>
    <scope>NUCLEOTIDE SEQUENCE [LARGE SCALE GENOMIC DNA]</scope>
    <source>
        <strain evidence="3">MAFF 212061</strain>
    </source>
</reference>
<accession>A0A261WMJ2</accession>
<feature type="compositionally biased region" description="Basic and acidic residues" evidence="1">
    <location>
        <begin position="43"/>
        <end position="52"/>
    </location>
</feature>
<evidence type="ECO:0000256" key="1">
    <source>
        <dbReference type="SAM" id="MobiDB-lite"/>
    </source>
</evidence>
<sequence>MFISKNLIVGLCIASALGGSALSGFIVSIRTDCVAVERSMQSDTDKNFEARKNNWGPSEDF</sequence>
<gene>
    <name evidence="2" type="ORF">CFN58_04405</name>
</gene>
<evidence type="ECO:0000313" key="2">
    <source>
        <dbReference type="EMBL" id="OZI87359.1"/>
    </source>
</evidence>
<dbReference type="Proteomes" id="UP000217163">
    <property type="component" value="Unassembled WGS sequence"/>
</dbReference>
<evidence type="ECO:0000313" key="3">
    <source>
        <dbReference type="Proteomes" id="UP000217163"/>
    </source>
</evidence>
<feature type="region of interest" description="Disordered" evidence="1">
    <location>
        <begin position="40"/>
        <end position="61"/>
    </location>
</feature>
<protein>
    <submittedName>
        <fullName evidence="2">Uncharacterized protein</fullName>
    </submittedName>
</protein>